<feature type="transmembrane region" description="Helical" evidence="15">
    <location>
        <begin position="17"/>
        <end position="39"/>
    </location>
</feature>
<keyword evidence="13 15" id="KW-0472">Membrane</keyword>
<accession>A0A3A4QZ85</accession>
<comment type="caution">
    <text evidence="17">The sequence shown here is derived from an EMBL/GenBank/DDBJ whole genome shotgun (WGS) entry which is preliminary data.</text>
</comment>
<dbReference type="SMART" id="SM00388">
    <property type="entry name" value="HisKA"/>
    <property type="match status" value="1"/>
</dbReference>
<keyword evidence="14" id="KW-0175">Coiled coil</keyword>
<dbReference type="InterPro" id="IPR003661">
    <property type="entry name" value="HisK_dim/P_dom"/>
</dbReference>
<keyword evidence="4" id="KW-1003">Cell membrane</keyword>
<dbReference type="EC" id="2.7.13.3" evidence="3"/>
<comment type="catalytic activity">
    <reaction evidence="1">
        <text>ATP + protein L-histidine = ADP + protein N-phospho-L-histidine.</text>
        <dbReference type="EC" id="2.7.13.3"/>
    </reaction>
</comment>
<evidence type="ECO:0000256" key="9">
    <source>
        <dbReference type="ARBA" id="ARBA00022777"/>
    </source>
</evidence>
<evidence type="ECO:0000256" key="15">
    <source>
        <dbReference type="SAM" id="Phobius"/>
    </source>
</evidence>
<evidence type="ECO:0000256" key="8">
    <source>
        <dbReference type="ARBA" id="ARBA00022741"/>
    </source>
</evidence>
<evidence type="ECO:0000313" key="18">
    <source>
        <dbReference type="Proteomes" id="UP000266426"/>
    </source>
</evidence>
<evidence type="ECO:0000256" key="2">
    <source>
        <dbReference type="ARBA" id="ARBA00004651"/>
    </source>
</evidence>
<organism evidence="17 18">
    <name type="scientific">Candidatus Auribacter fodinae</name>
    <dbReference type="NCBI Taxonomy" id="2093366"/>
    <lineage>
        <taxon>Bacteria</taxon>
        <taxon>Pseudomonadati</taxon>
        <taxon>Candidatus Auribacterota</taxon>
        <taxon>Candidatus Auribacteria</taxon>
        <taxon>Candidatus Auribacterales</taxon>
        <taxon>Candidatus Auribacteraceae</taxon>
        <taxon>Candidatus Auribacter</taxon>
    </lineage>
</organism>
<keyword evidence="5" id="KW-0597">Phosphoprotein</keyword>
<dbReference type="Pfam" id="PF00512">
    <property type="entry name" value="HisKA"/>
    <property type="match status" value="1"/>
</dbReference>
<dbReference type="Pfam" id="PF21623">
    <property type="entry name" value="HK_sensor_dom_bact"/>
    <property type="match status" value="1"/>
</dbReference>
<gene>
    <name evidence="17" type="ORF">C4541_06760</name>
</gene>
<evidence type="ECO:0000256" key="4">
    <source>
        <dbReference type="ARBA" id="ARBA00022475"/>
    </source>
</evidence>
<dbReference type="InterPro" id="IPR003660">
    <property type="entry name" value="HAMP_dom"/>
</dbReference>
<dbReference type="CDD" id="cd00082">
    <property type="entry name" value="HisKA"/>
    <property type="match status" value="1"/>
</dbReference>
<keyword evidence="8" id="KW-0547">Nucleotide-binding</keyword>
<evidence type="ECO:0000256" key="14">
    <source>
        <dbReference type="SAM" id="Coils"/>
    </source>
</evidence>
<keyword evidence="10" id="KW-0067">ATP-binding</keyword>
<dbReference type="InterPro" id="IPR048760">
    <property type="entry name" value="VP0354-like_sensor_dom"/>
</dbReference>
<evidence type="ECO:0000256" key="11">
    <source>
        <dbReference type="ARBA" id="ARBA00022989"/>
    </source>
</evidence>
<name>A0A3A4QZ85_9BACT</name>
<feature type="domain" description="HAMP" evidence="16">
    <location>
        <begin position="355"/>
        <end position="407"/>
    </location>
</feature>
<evidence type="ECO:0000256" key="7">
    <source>
        <dbReference type="ARBA" id="ARBA00022692"/>
    </source>
</evidence>
<dbReference type="AlphaFoldDB" id="A0A3A4QZ85"/>
<comment type="subcellular location">
    <subcellularLocation>
        <location evidence="2">Cell membrane</location>
        <topology evidence="2">Multi-pass membrane protein</topology>
    </subcellularLocation>
</comment>
<dbReference type="InterPro" id="IPR036097">
    <property type="entry name" value="HisK_dim/P_sf"/>
</dbReference>
<keyword evidence="11 15" id="KW-1133">Transmembrane helix</keyword>
<dbReference type="Gene3D" id="3.30.450.20">
    <property type="entry name" value="PAS domain"/>
    <property type="match status" value="1"/>
</dbReference>
<evidence type="ECO:0000259" key="16">
    <source>
        <dbReference type="PROSITE" id="PS50885"/>
    </source>
</evidence>
<evidence type="ECO:0000256" key="13">
    <source>
        <dbReference type="ARBA" id="ARBA00023136"/>
    </source>
</evidence>
<keyword evidence="6" id="KW-0808">Transferase</keyword>
<sequence length="681" mass="78270">MNDDSKKRRSFSIQRKLLVYLLIISLIPLLVMGLFSIYMSSKPLQQVAMTPLKNHVLSISSHIRQELYNVREDALYASRLPDLSRFVEYYDESSQSEQIRLLQDVVNDFQELITKRKKYHYISYINSHGHEVVRLNYSSGDPANVVLGEQLQNKSDKVFFKKTEELDFGEVYVSTVTLNEENGILDTPYTRVLYIATPVENIMRDKKGIIVIALRAEVLFKPVREWKMQEYPNAVSFITNQVGFYLAHSDSTKEWGTRQDLEMEWSLINDYPTEVSNPLLHDSEMTIIDVPQTDEIFVKIMSYPEFMNNKSFWVIVSSVPRSVVYARVNRFKQVLLGILLITALCTFCFAMMLSRQFTRPIKNLRNGASIISNGDLSHRIEVVSNDEIGDLTRDFNSMTAQLEELYQNLEQKVKERTERLQKALEDLRTKDKLLDESDRLKLDFLTNLSSELRTPLTSVTNYIALLSSEVYGNLADKQKDALKKAQRNLYHTFKWLDGIIRISSLSALKPDQIGALNCDTFNLVDIIISVLKTLQYALDEQRISVTFANFSETHPYLIVADKEKVDEIMASILNAIIHHNLCKNSSLTLTCKERIENKIQQYGLDAVVEFPDSVEDMDVDDFYRALKEPFIHSHSYFNITNLSTNVARGLVTLLGGEVIIKRISGSHTVTVTVYFKKGERA</sequence>
<dbReference type="InterPro" id="IPR036890">
    <property type="entry name" value="HATPase_C_sf"/>
</dbReference>
<feature type="transmembrane region" description="Helical" evidence="15">
    <location>
        <begin position="334"/>
        <end position="353"/>
    </location>
</feature>
<dbReference type="CDD" id="cd06225">
    <property type="entry name" value="HAMP"/>
    <property type="match status" value="1"/>
</dbReference>
<dbReference type="GO" id="GO:0005524">
    <property type="term" value="F:ATP binding"/>
    <property type="evidence" value="ECO:0007669"/>
    <property type="project" value="UniProtKB-KW"/>
</dbReference>
<keyword evidence="12" id="KW-0902">Two-component regulatory system</keyword>
<protein>
    <recommendedName>
        <fullName evidence="3">histidine kinase</fullName>
        <ecNumber evidence="3">2.7.13.3</ecNumber>
    </recommendedName>
</protein>
<dbReference type="EMBL" id="QZJZ01000054">
    <property type="protein sequence ID" value="RJP59185.1"/>
    <property type="molecule type" value="Genomic_DNA"/>
</dbReference>
<evidence type="ECO:0000256" key="1">
    <source>
        <dbReference type="ARBA" id="ARBA00000085"/>
    </source>
</evidence>
<dbReference type="Proteomes" id="UP000266426">
    <property type="component" value="Unassembled WGS sequence"/>
</dbReference>
<evidence type="ECO:0000256" key="10">
    <source>
        <dbReference type="ARBA" id="ARBA00022840"/>
    </source>
</evidence>
<dbReference type="SUPFAM" id="SSF158472">
    <property type="entry name" value="HAMP domain-like"/>
    <property type="match status" value="1"/>
</dbReference>
<dbReference type="Gene3D" id="6.10.340.10">
    <property type="match status" value="1"/>
</dbReference>
<feature type="coiled-coil region" evidence="14">
    <location>
        <begin position="388"/>
        <end position="430"/>
    </location>
</feature>
<keyword evidence="7 15" id="KW-0812">Transmembrane</keyword>
<dbReference type="PANTHER" id="PTHR45528">
    <property type="entry name" value="SENSOR HISTIDINE KINASE CPXA"/>
    <property type="match status" value="1"/>
</dbReference>
<dbReference type="Gene3D" id="1.10.287.130">
    <property type="match status" value="1"/>
</dbReference>
<dbReference type="InterPro" id="IPR029151">
    <property type="entry name" value="Sensor-like_sf"/>
</dbReference>
<dbReference type="PANTHER" id="PTHR45528:SF1">
    <property type="entry name" value="SENSOR HISTIDINE KINASE CPXA"/>
    <property type="match status" value="1"/>
</dbReference>
<evidence type="ECO:0000256" key="5">
    <source>
        <dbReference type="ARBA" id="ARBA00022553"/>
    </source>
</evidence>
<dbReference type="InterPro" id="IPR050398">
    <property type="entry name" value="HssS/ArlS-like"/>
</dbReference>
<proteinExistence type="predicted"/>
<evidence type="ECO:0000313" key="17">
    <source>
        <dbReference type="EMBL" id="RJP59185.1"/>
    </source>
</evidence>
<dbReference type="GO" id="GO:0005886">
    <property type="term" value="C:plasma membrane"/>
    <property type="evidence" value="ECO:0007669"/>
    <property type="project" value="UniProtKB-SubCell"/>
</dbReference>
<dbReference type="SMART" id="SM00304">
    <property type="entry name" value="HAMP"/>
    <property type="match status" value="1"/>
</dbReference>
<keyword evidence="9" id="KW-0418">Kinase</keyword>
<evidence type="ECO:0000256" key="12">
    <source>
        <dbReference type="ARBA" id="ARBA00023012"/>
    </source>
</evidence>
<dbReference type="SUPFAM" id="SSF47384">
    <property type="entry name" value="Homodimeric domain of signal transducing histidine kinase"/>
    <property type="match status" value="1"/>
</dbReference>
<evidence type="ECO:0000256" key="3">
    <source>
        <dbReference type="ARBA" id="ARBA00012438"/>
    </source>
</evidence>
<dbReference type="PROSITE" id="PS50885">
    <property type="entry name" value="HAMP"/>
    <property type="match status" value="1"/>
</dbReference>
<dbReference type="SUPFAM" id="SSF103190">
    <property type="entry name" value="Sensory domain-like"/>
    <property type="match status" value="1"/>
</dbReference>
<dbReference type="GO" id="GO:0000155">
    <property type="term" value="F:phosphorelay sensor kinase activity"/>
    <property type="evidence" value="ECO:0007669"/>
    <property type="project" value="InterPro"/>
</dbReference>
<dbReference type="Pfam" id="PF00672">
    <property type="entry name" value="HAMP"/>
    <property type="match status" value="1"/>
</dbReference>
<dbReference type="Gene3D" id="3.30.565.10">
    <property type="entry name" value="Histidine kinase-like ATPase, C-terminal domain"/>
    <property type="match status" value="1"/>
</dbReference>
<reference evidence="17 18" key="1">
    <citation type="journal article" date="2017" name="ISME J.">
        <title>Energy and carbon metabolisms in a deep terrestrial subsurface fluid microbial community.</title>
        <authorList>
            <person name="Momper L."/>
            <person name="Jungbluth S.P."/>
            <person name="Lee M.D."/>
            <person name="Amend J.P."/>
        </authorList>
    </citation>
    <scope>NUCLEOTIDE SEQUENCE [LARGE SCALE GENOMIC DNA]</scope>
    <source>
        <strain evidence="17">SURF_26</strain>
    </source>
</reference>
<evidence type="ECO:0000256" key="6">
    <source>
        <dbReference type="ARBA" id="ARBA00022679"/>
    </source>
</evidence>